<comment type="caution">
    <text evidence="10">The sequence shown here is derived from an EMBL/GenBank/DDBJ whole genome shotgun (WGS) entry which is preliminary data.</text>
</comment>
<dbReference type="EMBL" id="JACBZF010000007">
    <property type="protein sequence ID" value="NYH96724.1"/>
    <property type="molecule type" value="Genomic_DNA"/>
</dbReference>
<dbReference type="PROSITE" id="PS00677">
    <property type="entry name" value="DAO"/>
    <property type="match status" value="1"/>
</dbReference>
<dbReference type="Pfam" id="PF01266">
    <property type="entry name" value="DAO"/>
    <property type="match status" value="1"/>
</dbReference>
<keyword evidence="3" id="KW-0285">Flavoprotein</keyword>
<dbReference type="Gene3D" id="3.30.9.10">
    <property type="entry name" value="D-Amino Acid Oxidase, subunit A, domain 2"/>
    <property type="match status" value="1"/>
</dbReference>
<comment type="cofactor">
    <cofactor evidence="1">
        <name>FAD</name>
        <dbReference type="ChEBI" id="CHEBI:57692"/>
    </cofactor>
</comment>
<dbReference type="GO" id="GO:0019478">
    <property type="term" value="P:D-amino acid catabolic process"/>
    <property type="evidence" value="ECO:0007669"/>
    <property type="project" value="TreeGrafter"/>
</dbReference>
<dbReference type="AlphaFoldDB" id="A0A7Z0BUX9"/>
<evidence type="ECO:0000256" key="5">
    <source>
        <dbReference type="ARBA" id="ARBA00023002"/>
    </source>
</evidence>
<keyword evidence="4" id="KW-0274">FAD</keyword>
<dbReference type="Gene3D" id="3.40.50.720">
    <property type="entry name" value="NAD(P)-binding Rossmann-like Domain"/>
    <property type="match status" value="2"/>
</dbReference>
<dbReference type="RefSeq" id="WP_179408536.1">
    <property type="nucleotide sequence ID" value="NZ_BMGF01000008.1"/>
</dbReference>
<dbReference type="GO" id="GO:0005737">
    <property type="term" value="C:cytoplasm"/>
    <property type="evidence" value="ECO:0007669"/>
    <property type="project" value="TreeGrafter"/>
</dbReference>
<protein>
    <recommendedName>
        <fullName evidence="7">D-amino-acid oxidase</fullName>
        <ecNumber evidence="6">1.4.3.3</ecNumber>
    </recommendedName>
</protein>
<dbReference type="GO" id="GO:0003884">
    <property type="term" value="F:D-amino-acid oxidase activity"/>
    <property type="evidence" value="ECO:0007669"/>
    <property type="project" value="UniProtKB-EC"/>
</dbReference>
<dbReference type="SUPFAM" id="SSF51971">
    <property type="entry name" value="Nucleotide-binding domain"/>
    <property type="match status" value="1"/>
</dbReference>
<dbReference type="Proteomes" id="UP000522081">
    <property type="component" value="Unassembled WGS sequence"/>
</dbReference>
<keyword evidence="5" id="KW-0560">Oxidoreductase</keyword>
<reference evidence="10 11" key="1">
    <citation type="submission" date="2020-07" db="EMBL/GenBank/DDBJ databases">
        <title>Genomic Encyclopedia of Type Strains, Phase IV (KMG-IV): sequencing the most valuable type-strain genomes for metagenomic binning, comparative biology and taxonomic classification.</title>
        <authorList>
            <person name="Goeker M."/>
        </authorList>
    </citation>
    <scope>NUCLEOTIDE SEQUENCE [LARGE SCALE GENOMIC DNA]</scope>
    <source>
        <strain evidence="10 11">DSM 29043</strain>
    </source>
</reference>
<evidence type="ECO:0000256" key="7">
    <source>
        <dbReference type="ARBA" id="ARBA00039751"/>
    </source>
</evidence>
<evidence type="ECO:0000256" key="8">
    <source>
        <dbReference type="ARBA" id="ARBA00049547"/>
    </source>
</evidence>
<dbReference type="GO" id="GO:0071949">
    <property type="term" value="F:FAD binding"/>
    <property type="evidence" value="ECO:0007669"/>
    <property type="project" value="InterPro"/>
</dbReference>
<comment type="catalytic activity">
    <reaction evidence="8">
        <text>a D-alpha-amino acid + O2 + H2O = a 2-oxocarboxylate + H2O2 + NH4(+)</text>
        <dbReference type="Rhea" id="RHEA:21816"/>
        <dbReference type="ChEBI" id="CHEBI:15377"/>
        <dbReference type="ChEBI" id="CHEBI:15379"/>
        <dbReference type="ChEBI" id="CHEBI:16240"/>
        <dbReference type="ChEBI" id="CHEBI:28938"/>
        <dbReference type="ChEBI" id="CHEBI:35179"/>
        <dbReference type="ChEBI" id="CHEBI:59871"/>
        <dbReference type="EC" id="1.4.3.3"/>
    </reaction>
    <physiologicalReaction direction="left-to-right" evidence="8">
        <dbReference type="Rhea" id="RHEA:21817"/>
    </physiologicalReaction>
</comment>
<evidence type="ECO:0000259" key="9">
    <source>
        <dbReference type="Pfam" id="PF01266"/>
    </source>
</evidence>
<keyword evidence="11" id="KW-1185">Reference proteome</keyword>
<organism evidence="10 11">
    <name type="scientific">Novosphingobium marinum</name>
    <dbReference type="NCBI Taxonomy" id="1514948"/>
    <lineage>
        <taxon>Bacteria</taxon>
        <taxon>Pseudomonadati</taxon>
        <taxon>Pseudomonadota</taxon>
        <taxon>Alphaproteobacteria</taxon>
        <taxon>Sphingomonadales</taxon>
        <taxon>Sphingomonadaceae</taxon>
        <taxon>Novosphingobium</taxon>
    </lineage>
</organism>
<evidence type="ECO:0000256" key="3">
    <source>
        <dbReference type="ARBA" id="ARBA00022630"/>
    </source>
</evidence>
<accession>A0A7Z0BUX9</accession>
<evidence type="ECO:0000313" key="10">
    <source>
        <dbReference type="EMBL" id="NYH96724.1"/>
    </source>
</evidence>
<gene>
    <name evidence="10" type="ORF">FHS75_003075</name>
</gene>
<evidence type="ECO:0000256" key="6">
    <source>
        <dbReference type="ARBA" id="ARBA00039101"/>
    </source>
</evidence>
<dbReference type="EC" id="1.4.3.3" evidence="6"/>
<feature type="domain" description="FAD dependent oxidoreductase" evidence="9">
    <location>
        <begin position="129"/>
        <end position="228"/>
    </location>
</feature>
<name>A0A7Z0BUX9_9SPHN</name>
<evidence type="ECO:0000256" key="2">
    <source>
        <dbReference type="ARBA" id="ARBA00006730"/>
    </source>
</evidence>
<comment type="similarity">
    <text evidence="2">Belongs to the DAMOX/DASOX family.</text>
</comment>
<evidence type="ECO:0000256" key="4">
    <source>
        <dbReference type="ARBA" id="ARBA00022827"/>
    </source>
</evidence>
<sequence>MASANRAGWQSGMRAMMSTLSRRNLIASGLGAALAGCASPRFSGGPSIVSGAAYGFGELKPLDLSVENLVRITVCTRPFRPAGPRLDAVNVGDRLMVHNYGHGGSGWSLSWGYAEAVHDLLAVERPRSVAVLGAGCIGLTTAIALAETGAKVTIFAREFPMESPSARATGVWSPSSRIGLEAAVSPGFAARWEVLARNSYARHLRYVGRIGAPVEFTPRFYVRSARSDPPLVAPPRDGDDFLALD</sequence>
<proteinExistence type="inferred from homology"/>
<dbReference type="PANTHER" id="PTHR11530:SF11">
    <property type="entry name" value="D-ASPARTATE OXIDASE"/>
    <property type="match status" value="1"/>
</dbReference>
<dbReference type="InterPro" id="IPR006076">
    <property type="entry name" value="FAD-dep_OxRdtase"/>
</dbReference>
<dbReference type="PANTHER" id="PTHR11530">
    <property type="entry name" value="D-AMINO ACID OXIDASE"/>
    <property type="match status" value="1"/>
</dbReference>
<dbReference type="InterPro" id="IPR023209">
    <property type="entry name" value="DAO"/>
</dbReference>
<dbReference type="InterPro" id="IPR006181">
    <property type="entry name" value="D-amino_acid_oxidase_CS"/>
</dbReference>
<evidence type="ECO:0000313" key="11">
    <source>
        <dbReference type="Proteomes" id="UP000522081"/>
    </source>
</evidence>
<evidence type="ECO:0000256" key="1">
    <source>
        <dbReference type="ARBA" id="ARBA00001974"/>
    </source>
</evidence>